<keyword evidence="2 5" id="KW-0489">Methyltransferase</keyword>
<dbReference type="InterPro" id="IPR029063">
    <property type="entry name" value="SAM-dependent_MTases_sf"/>
</dbReference>
<dbReference type="InterPro" id="IPR051052">
    <property type="entry name" value="Diverse_substrate_MTase"/>
</dbReference>
<dbReference type="Gene3D" id="3.40.50.150">
    <property type="entry name" value="Vaccinia Virus protein VP39"/>
    <property type="match status" value="1"/>
</dbReference>
<dbReference type="Pfam" id="PF08241">
    <property type="entry name" value="Methyltransf_11"/>
    <property type="match status" value="1"/>
</dbReference>
<evidence type="ECO:0000256" key="3">
    <source>
        <dbReference type="ARBA" id="ARBA00022679"/>
    </source>
</evidence>
<sequence>MAPVAGRGPLRVLDLAAGTGKLTQVLLRAGADAERLVAVEPDGAMLDELRRRVPGVRAVEGSAERIPLDDGAVDAVVVGQAMHWFDLGRALPEIHRVLAEGGVLAGLWNTDDDRVPWVAEMKRLARSSVSFTNWRPKSLPGTQWFPAFERAEFPHGQRRTAESMAATIGTHSHMLVLGEAEREQVMARVLDHLRSAPETGRGEFELPIVTLAVRGRRGPSA</sequence>
<dbReference type="InterPro" id="IPR013216">
    <property type="entry name" value="Methyltransf_11"/>
</dbReference>
<comment type="similarity">
    <text evidence="1">Belongs to the methyltransferase superfamily.</text>
</comment>
<dbReference type="GO" id="GO:0008757">
    <property type="term" value="F:S-adenosylmethionine-dependent methyltransferase activity"/>
    <property type="evidence" value="ECO:0007669"/>
    <property type="project" value="InterPro"/>
</dbReference>
<protein>
    <submittedName>
        <fullName evidence="5">Class I SAM-dependent methyltransferase</fullName>
    </submittedName>
</protein>
<evidence type="ECO:0000256" key="2">
    <source>
        <dbReference type="ARBA" id="ARBA00022603"/>
    </source>
</evidence>
<feature type="domain" description="Methyltransferase type 11" evidence="4">
    <location>
        <begin position="13"/>
        <end position="105"/>
    </location>
</feature>
<proteinExistence type="inferred from homology"/>
<dbReference type="PANTHER" id="PTHR44942">
    <property type="entry name" value="METHYLTRANSF_11 DOMAIN-CONTAINING PROTEIN"/>
    <property type="match status" value="1"/>
</dbReference>
<gene>
    <name evidence="5" type="ORF">G3I70_28045</name>
</gene>
<dbReference type="Proteomes" id="UP000475532">
    <property type="component" value="Unassembled WGS sequence"/>
</dbReference>
<evidence type="ECO:0000259" key="4">
    <source>
        <dbReference type="Pfam" id="PF08241"/>
    </source>
</evidence>
<name>A0A6L9QLP5_9ACTN</name>
<dbReference type="PANTHER" id="PTHR44942:SF4">
    <property type="entry name" value="METHYLTRANSFERASE TYPE 11 DOMAIN-CONTAINING PROTEIN"/>
    <property type="match status" value="1"/>
</dbReference>
<dbReference type="SUPFAM" id="SSF53335">
    <property type="entry name" value="S-adenosyl-L-methionine-dependent methyltransferases"/>
    <property type="match status" value="1"/>
</dbReference>
<evidence type="ECO:0000313" key="6">
    <source>
        <dbReference type="Proteomes" id="UP000475532"/>
    </source>
</evidence>
<keyword evidence="3 5" id="KW-0808">Transferase</keyword>
<reference evidence="5 6" key="1">
    <citation type="submission" date="2020-01" db="EMBL/GenBank/DDBJ databases">
        <title>Insect and environment-associated Actinomycetes.</title>
        <authorList>
            <person name="Currrie C."/>
            <person name="Chevrette M."/>
            <person name="Carlson C."/>
            <person name="Stubbendieck R."/>
            <person name="Wendt-Pienkowski E."/>
        </authorList>
    </citation>
    <scope>NUCLEOTIDE SEQUENCE [LARGE SCALE GENOMIC DNA]</scope>
    <source>
        <strain evidence="5 6">SID10258</strain>
    </source>
</reference>
<accession>A0A6L9QLP5</accession>
<dbReference type="AlphaFoldDB" id="A0A6L9QLP5"/>
<comment type="caution">
    <text evidence="5">The sequence shown here is derived from an EMBL/GenBank/DDBJ whole genome shotgun (WGS) entry which is preliminary data.</text>
</comment>
<dbReference type="GO" id="GO:0032259">
    <property type="term" value="P:methylation"/>
    <property type="evidence" value="ECO:0007669"/>
    <property type="project" value="UniProtKB-KW"/>
</dbReference>
<evidence type="ECO:0000256" key="1">
    <source>
        <dbReference type="ARBA" id="ARBA00008361"/>
    </source>
</evidence>
<organism evidence="5 6">
    <name type="scientific">Actinomadura bangladeshensis</name>
    <dbReference type="NCBI Taxonomy" id="453573"/>
    <lineage>
        <taxon>Bacteria</taxon>
        <taxon>Bacillati</taxon>
        <taxon>Actinomycetota</taxon>
        <taxon>Actinomycetes</taxon>
        <taxon>Streptosporangiales</taxon>
        <taxon>Thermomonosporaceae</taxon>
        <taxon>Actinomadura</taxon>
    </lineage>
</organism>
<dbReference type="CDD" id="cd02440">
    <property type="entry name" value="AdoMet_MTases"/>
    <property type="match status" value="1"/>
</dbReference>
<dbReference type="EMBL" id="JAAGLI010000747">
    <property type="protein sequence ID" value="NEA26317.1"/>
    <property type="molecule type" value="Genomic_DNA"/>
</dbReference>
<evidence type="ECO:0000313" key="5">
    <source>
        <dbReference type="EMBL" id="NEA26317.1"/>
    </source>
</evidence>